<reference evidence="1 2" key="1">
    <citation type="journal article" date="2008" name="Virology">
        <title>Characterization of Pseudomonas chlororaphis myovirus 201varphi2-1 via genomic sequencing, mass spectrometry, and electron microscopy.</title>
        <authorList>
            <person name="Thomas J.A."/>
            <person name="Rolando M.R."/>
            <person name="Carroll C.A."/>
            <person name="Shen P.S."/>
            <person name="Belnap D.M."/>
            <person name="Weintraub S.T."/>
            <person name="Serwer P."/>
            <person name="Hardies S.C."/>
        </authorList>
    </citation>
    <scope>NUCLEOTIDE SEQUENCE</scope>
</reference>
<evidence type="ECO:0000313" key="1">
    <source>
        <dbReference type="EMBL" id="ABY63179.1"/>
    </source>
</evidence>
<gene>
    <name evidence="1" type="ORF">201phi2-1p353</name>
</gene>
<name>B3FJL4_BP201</name>
<organismHost>
    <name type="scientific">Pseudomonas chlororaphis</name>
    <dbReference type="NCBI Taxonomy" id="587753"/>
</organismHost>
<keyword evidence="2" id="KW-1185">Reference proteome</keyword>
<evidence type="ECO:0000313" key="2">
    <source>
        <dbReference type="Proteomes" id="UP000002421"/>
    </source>
</evidence>
<dbReference type="KEGG" id="vg:6372275"/>
<dbReference type="RefSeq" id="YP_001957075.1">
    <property type="nucleotide sequence ID" value="NC_010821.1"/>
</dbReference>
<organism evidence="1 2">
    <name type="scientific">Pseudomonas phage 201phi2-1</name>
    <name type="common">Pseudomonas chlororaphis phage 201phi2-1</name>
    <dbReference type="NCBI Taxonomy" id="198110"/>
    <lineage>
        <taxon>Viruses</taxon>
        <taxon>Duplodnaviria</taxon>
        <taxon>Heunggongvirae</taxon>
        <taxon>Uroviricota</taxon>
        <taxon>Caudoviricetes</taxon>
        <taxon>Chimalliviridae</taxon>
        <taxon>Serwervirus</taxon>
        <taxon>Serwervirus 201phi21</taxon>
    </lineage>
</organism>
<protein>
    <submittedName>
        <fullName evidence="1">Uncharacterized protein</fullName>
    </submittedName>
</protein>
<proteinExistence type="predicted"/>
<dbReference type="EMBL" id="EU197055">
    <property type="protein sequence ID" value="ABY63179.1"/>
    <property type="molecule type" value="Genomic_DNA"/>
</dbReference>
<accession>B3FJL4</accession>
<sequence length="107" mass="12189">MMEQGIINRIRQLAEDLDIAETYPKHINITFDEANDYAVKVLNAKLNGVPMAVVLVSVEYDQGLLNCLRGIMEQRFGMGEHILDIKVPKTLDRIIIKFDQPYSLLEA</sequence>
<dbReference type="Proteomes" id="UP000002421">
    <property type="component" value="Segment"/>
</dbReference>